<dbReference type="EC" id="2.7.1.100" evidence="7"/>
<feature type="binding site" evidence="7">
    <location>
        <position position="40"/>
    </location>
    <ligand>
        <name>ATP</name>
        <dbReference type="ChEBI" id="CHEBI:30616"/>
    </ligand>
</feature>
<reference evidence="9" key="1">
    <citation type="submission" date="2021-03" db="EMBL/GenBank/DDBJ databases">
        <title>Complete Genome of Pseudoalteromonas xiamenensis STKMTI.2, a new potential marine bacterium producing anti-Vibrio compounds.</title>
        <authorList>
            <person name="Handayani D.P."/>
            <person name="Isnansetyo A."/>
            <person name="Istiqomah I."/>
            <person name="Jumina J."/>
        </authorList>
    </citation>
    <scope>NUCLEOTIDE SEQUENCE</scope>
    <source>
        <strain evidence="9">STKMTI.2</strain>
    </source>
</reference>
<dbReference type="GO" id="GO:0046522">
    <property type="term" value="F:S-methyl-5-thioribose kinase activity"/>
    <property type="evidence" value="ECO:0007669"/>
    <property type="project" value="UniProtKB-UniRule"/>
</dbReference>
<dbReference type="InterPro" id="IPR002575">
    <property type="entry name" value="Aminoglycoside_PTrfase"/>
</dbReference>
<protein>
    <recommendedName>
        <fullName evidence="7">Methylthioribose kinase</fullName>
        <shortName evidence="7">MTR kinase</shortName>
        <ecNumber evidence="7">2.7.1.100</ecNumber>
    </recommendedName>
</protein>
<keyword evidence="3 7" id="KW-0808">Transferase</keyword>
<keyword evidence="7" id="KW-0486">Methionine biosynthesis</keyword>
<dbReference type="PANTHER" id="PTHR34273">
    <property type="entry name" value="METHYLTHIORIBOSE KINASE"/>
    <property type="match status" value="1"/>
</dbReference>
<evidence type="ECO:0000256" key="7">
    <source>
        <dbReference type="HAMAP-Rule" id="MF_01683"/>
    </source>
</evidence>
<keyword evidence="6 7" id="KW-0067">ATP-binding</keyword>
<dbReference type="PIRSF" id="PIRSF031134">
    <property type="entry name" value="MTRK"/>
    <property type="match status" value="1"/>
</dbReference>
<keyword evidence="5 7" id="KW-0418">Kinase</keyword>
<comment type="similarity">
    <text evidence="1 7">Belongs to the methylthioribose kinase family.</text>
</comment>
<comment type="catalytic activity">
    <reaction evidence="7">
        <text>5-(methylsulfanyl)-D-ribose + ATP = 5-(methylsulfanyl)-alpha-D-ribose 1-phosphate + ADP + H(+)</text>
        <dbReference type="Rhea" id="RHEA:22312"/>
        <dbReference type="ChEBI" id="CHEBI:15378"/>
        <dbReference type="ChEBI" id="CHEBI:30616"/>
        <dbReference type="ChEBI" id="CHEBI:58533"/>
        <dbReference type="ChEBI" id="CHEBI:78440"/>
        <dbReference type="ChEBI" id="CHEBI:456216"/>
        <dbReference type="EC" id="2.7.1.100"/>
    </reaction>
</comment>
<evidence type="ECO:0000256" key="4">
    <source>
        <dbReference type="ARBA" id="ARBA00022741"/>
    </source>
</evidence>
<feature type="binding site" evidence="7">
    <location>
        <position position="56"/>
    </location>
    <ligand>
        <name>ATP</name>
        <dbReference type="ChEBI" id="CHEBI:30616"/>
    </ligand>
</feature>
<dbReference type="KEGG" id="pxi:J5O05_09010"/>
<name>A0A975DH43_9GAMM</name>
<dbReference type="RefSeq" id="WP_208841787.1">
    <property type="nucleotide sequence ID" value="NZ_CP072133.1"/>
</dbReference>
<dbReference type="GO" id="GO:0005524">
    <property type="term" value="F:ATP binding"/>
    <property type="evidence" value="ECO:0007669"/>
    <property type="project" value="UniProtKB-UniRule"/>
</dbReference>
<evidence type="ECO:0000256" key="6">
    <source>
        <dbReference type="ARBA" id="ARBA00022840"/>
    </source>
</evidence>
<dbReference type="Gene3D" id="3.30.200.20">
    <property type="entry name" value="Phosphorylase Kinase, domain 1"/>
    <property type="match status" value="1"/>
</dbReference>
<evidence type="ECO:0000313" key="9">
    <source>
        <dbReference type="EMBL" id="QTH70191.1"/>
    </source>
</evidence>
<keyword evidence="4 7" id="KW-0547">Nucleotide-binding</keyword>
<dbReference type="EMBL" id="CP072133">
    <property type="protein sequence ID" value="QTH70191.1"/>
    <property type="molecule type" value="Genomic_DNA"/>
</dbReference>
<dbReference type="Pfam" id="PF01636">
    <property type="entry name" value="APH"/>
    <property type="match status" value="1"/>
</dbReference>
<evidence type="ECO:0000259" key="8">
    <source>
        <dbReference type="Pfam" id="PF01636"/>
    </source>
</evidence>
<evidence type="ECO:0000256" key="3">
    <source>
        <dbReference type="ARBA" id="ARBA00022679"/>
    </source>
</evidence>
<evidence type="ECO:0000313" key="10">
    <source>
        <dbReference type="Proteomes" id="UP000664904"/>
    </source>
</evidence>
<dbReference type="HAMAP" id="MF_01683">
    <property type="entry name" value="Salvage_MtnK"/>
    <property type="match status" value="1"/>
</dbReference>
<organism evidence="9 10">
    <name type="scientific">Pseudoalteromonas xiamenensis</name>
    <dbReference type="NCBI Taxonomy" id="882626"/>
    <lineage>
        <taxon>Bacteria</taxon>
        <taxon>Pseudomonadati</taxon>
        <taxon>Pseudomonadota</taxon>
        <taxon>Gammaproteobacteria</taxon>
        <taxon>Alteromonadales</taxon>
        <taxon>Pseudoalteromonadaceae</taxon>
        <taxon>Pseudoalteromonas</taxon>
    </lineage>
</organism>
<comment type="subunit">
    <text evidence="2 7">Homodimer.</text>
</comment>
<accession>A0A975DH43</accession>
<dbReference type="InterPro" id="IPR009212">
    <property type="entry name" value="Methylthioribose_kinase"/>
</dbReference>
<dbReference type="AlphaFoldDB" id="A0A975DH43"/>
<feature type="binding site" evidence="7">
    <location>
        <begin position="110"/>
        <end position="112"/>
    </location>
    <ligand>
        <name>ATP</name>
        <dbReference type="ChEBI" id="CHEBI:30616"/>
    </ligand>
</feature>
<feature type="domain" description="Aminoglycoside phosphotransferase" evidence="8">
    <location>
        <begin position="33"/>
        <end position="262"/>
    </location>
</feature>
<sequence>MNEYIAFDSAKALEYVQQLGGFFADDAVLNCYEFGDGNLNLVFRIADDSNNSIILKQALPYARRVGESWPLTLDRARIEANVLLKHGAVCEAHTVKVLHQNDTLAVTILEDLGHLAILRGELNHGKTFPNLGRDVATYLATTAFYYSDFYLTPAEKKALVMEFTNPELCSITEDLFFDDPYRPSERNNYPKALAPEVTKLQANLALKLAVAKLKATFFSSPQALLHGDVHSGSIFVDVNTTKLIDPEFGFFGPIGFDLGSFIGNLLLNFVAQNGRISALPKRRDVHTYLLSTIQTTLSDFEQQFKHLAHTKTRDLALQTEGYVESFLVDVLQDAVGYCGTELVRRTIGLAHVSDIDGIEDDNKRLAAQVQALFVGQQLILNASSVKNKDDFSQLLLSLIQ</sequence>
<feature type="binding site" evidence="7">
    <location>
        <position position="344"/>
    </location>
    <ligand>
        <name>substrate</name>
    </ligand>
</feature>
<feature type="binding site" evidence="7">
    <location>
        <position position="228"/>
    </location>
    <ligand>
        <name>substrate</name>
    </ligand>
</feature>
<dbReference type="NCBIfam" id="TIGR01767">
    <property type="entry name" value="MTRK"/>
    <property type="match status" value="1"/>
</dbReference>
<dbReference type="Gene3D" id="3.90.1200.10">
    <property type="match status" value="1"/>
</dbReference>
<feature type="binding site" evidence="7">
    <location>
        <begin position="245"/>
        <end position="247"/>
    </location>
    <ligand>
        <name>ATP</name>
        <dbReference type="ChEBI" id="CHEBI:30616"/>
    </ligand>
</feature>
<gene>
    <name evidence="7 9" type="primary">mtnK</name>
    <name evidence="9" type="ORF">J5O05_09010</name>
</gene>
<dbReference type="InterPro" id="IPR011009">
    <property type="entry name" value="Kinase-like_dom_sf"/>
</dbReference>
<evidence type="ECO:0000256" key="2">
    <source>
        <dbReference type="ARBA" id="ARBA00011738"/>
    </source>
</evidence>
<keyword evidence="7" id="KW-0028">Amino-acid biosynthesis</keyword>
<comment type="pathway">
    <text evidence="7">Amino-acid biosynthesis; L-methionine biosynthesis via salvage pathway; S-methyl-5-thio-alpha-D-ribose 1-phosphate from S-methyl-5'-thioadenosine (hydrolase route): step 2/2.</text>
</comment>
<dbReference type="Proteomes" id="UP000664904">
    <property type="component" value="Chromosome"/>
</dbReference>
<dbReference type="SUPFAM" id="SSF56112">
    <property type="entry name" value="Protein kinase-like (PK-like)"/>
    <property type="match status" value="1"/>
</dbReference>
<dbReference type="PANTHER" id="PTHR34273:SF2">
    <property type="entry name" value="METHYLTHIORIBOSE KINASE"/>
    <property type="match status" value="1"/>
</dbReference>
<dbReference type="GO" id="GO:0019509">
    <property type="term" value="P:L-methionine salvage from methylthioadenosine"/>
    <property type="evidence" value="ECO:0007669"/>
    <property type="project" value="UniProtKB-UniRule"/>
</dbReference>
<evidence type="ECO:0000256" key="5">
    <source>
        <dbReference type="ARBA" id="ARBA00022777"/>
    </source>
</evidence>
<keyword evidence="10" id="KW-1185">Reference proteome</keyword>
<comment type="function">
    <text evidence="7">Catalyzes the phosphorylation of methylthioribose into methylthioribose-1-phosphate.</text>
</comment>
<evidence type="ECO:0000256" key="1">
    <source>
        <dbReference type="ARBA" id="ARBA00010165"/>
    </source>
</evidence>
<proteinExistence type="inferred from homology"/>